<protein>
    <submittedName>
        <fullName evidence="2">GNAT family N-acetyltransferase</fullName>
    </submittedName>
</protein>
<dbReference type="PROSITE" id="PS51186">
    <property type="entry name" value="GNAT"/>
    <property type="match status" value="1"/>
</dbReference>
<gene>
    <name evidence="2" type="ORF">ILP92_12025</name>
</gene>
<evidence type="ECO:0000259" key="1">
    <source>
        <dbReference type="PROSITE" id="PS51186"/>
    </source>
</evidence>
<name>A0A934MHN6_9RHOB</name>
<sequence length="146" mass="15684">MSAKLRLAAPDDLPKLDKLMAACHAELKIKLDDDARTMALSPLLDGQVPGAAYLIGPPSSPVGYVLLRFGYSVQDGGMVARIDELFIRPPVRGREMASEALRSVAKTLRAGGIASLQADLPDGAPEKLFRRLLFKVSAQNHAHLAL</sequence>
<proteinExistence type="predicted"/>
<dbReference type="SUPFAM" id="SSF55729">
    <property type="entry name" value="Acyl-CoA N-acyltransferases (Nat)"/>
    <property type="match status" value="1"/>
</dbReference>
<evidence type="ECO:0000313" key="2">
    <source>
        <dbReference type="EMBL" id="MBJ3763474.1"/>
    </source>
</evidence>
<dbReference type="Proteomes" id="UP000642488">
    <property type="component" value="Unassembled WGS sequence"/>
</dbReference>
<dbReference type="AlphaFoldDB" id="A0A934MHN6"/>
<organism evidence="2 3">
    <name type="scientific">Palleronia pontilimi</name>
    <dbReference type="NCBI Taxonomy" id="1964209"/>
    <lineage>
        <taxon>Bacteria</taxon>
        <taxon>Pseudomonadati</taxon>
        <taxon>Pseudomonadota</taxon>
        <taxon>Alphaproteobacteria</taxon>
        <taxon>Rhodobacterales</taxon>
        <taxon>Roseobacteraceae</taxon>
        <taxon>Palleronia</taxon>
    </lineage>
</organism>
<accession>A0A934MHN6</accession>
<dbReference type="EMBL" id="JAEKPD010000010">
    <property type="protein sequence ID" value="MBJ3763474.1"/>
    <property type="molecule type" value="Genomic_DNA"/>
</dbReference>
<dbReference type="RefSeq" id="WP_198916641.1">
    <property type="nucleotide sequence ID" value="NZ_JAEKPD010000010.1"/>
</dbReference>
<reference evidence="2" key="1">
    <citation type="submission" date="2020-12" db="EMBL/GenBank/DDBJ databases">
        <title>Bacterial taxonomy.</title>
        <authorList>
            <person name="Pan X."/>
        </authorList>
    </citation>
    <scope>NUCLEOTIDE SEQUENCE</scope>
    <source>
        <strain evidence="2">KCTC 52957</strain>
    </source>
</reference>
<dbReference type="GO" id="GO:0016747">
    <property type="term" value="F:acyltransferase activity, transferring groups other than amino-acyl groups"/>
    <property type="evidence" value="ECO:0007669"/>
    <property type="project" value="InterPro"/>
</dbReference>
<dbReference type="InterPro" id="IPR016181">
    <property type="entry name" value="Acyl_CoA_acyltransferase"/>
</dbReference>
<feature type="domain" description="N-acetyltransferase" evidence="1">
    <location>
        <begin position="3"/>
        <end position="146"/>
    </location>
</feature>
<dbReference type="Gene3D" id="3.40.630.30">
    <property type="match status" value="1"/>
</dbReference>
<dbReference type="InterPro" id="IPR000182">
    <property type="entry name" value="GNAT_dom"/>
</dbReference>
<keyword evidence="3" id="KW-1185">Reference proteome</keyword>
<evidence type="ECO:0000313" key="3">
    <source>
        <dbReference type="Proteomes" id="UP000642488"/>
    </source>
</evidence>
<comment type="caution">
    <text evidence="2">The sequence shown here is derived from an EMBL/GenBank/DDBJ whole genome shotgun (WGS) entry which is preliminary data.</text>
</comment>